<dbReference type="AlphaFoldDB" id="A0A1K1MNJ0"/>
<organism evidence="1 3">
    <name type="scientific">Chitinophaga sancti</name>
    <dbReference type="NCBI Taxonomy" id="1004"/>
    <lineage>
        <taxon>Bacteria</taxon>
        <taxon>Pseudomonadati</taxon>
        <taxon>Bacteroidota</taxon>
        <taxon>Chitinophagia</taxon>
        <taxon>Chitinophagales</taxon>
        <taxon>Chitinophagaceae</taxon>
        <taxon>Chitinophaga</taxon>
    </lineage>
</organism>
<dbReference type="OrthoDB" id="652804at2"/>
<evidence type="ECO:0000313" key="3">
    <source>
        <dbReference type="Proteomes" id="UP000183788"/>
    </source>
</evidence>
<sequence>MDLEKLKQELLTRWKHAFNELSLLPEFKKKILTEKYVPGFRYDLKDYGNQAFMLPDGKVFPEARAREINDYHFYGFGADGKPVYTAFRHVVNNINWEAYYSYSDDLVEYVEFCITEHTQIPSCIKRILYKEGRKVGWQSLLLNTRGSANNFDGDTADEIIADMLGDQYSLFISIEKYHWEEDRIVTADGLGMAPGHGEFHYSQHYSYRPDGQLDEIRAVCETGNERLTWVRPDDAVNIQALEEEVAEKLAEAIIDTLVASRIETPLSLLEINYHEIAEYIPSLSPRSQAFTTEISRRHQDEDIFDLIFLSTELDHPYMNIRMEKFERPFKQFMQIIEREEKWEIAAAMLRKVAWLLTTNKLYGRLPVSDDFAAYAIDWESDMEEFERILGECGVVPDVISSWQEKGWL</sequence>
<accession>A0A1K1MNJ0</accession>
<dbReference type="RefSeq" id="WP_072357248.1">
    <property type="nucleotide sequence ID" value="NZ_CP139972.1"/>
</dbReference>
<dbReference type="EMBL" id="FPIZ01000002">
    <property type="protein sequence ID" value="SFW24720.1"/>
    <property type="molecule type" value="Genomic_DNA"/>
</dbReference>
<evidence type="ECO:0000313" key="4">
    <source>
        <dbReference type="Proteomes" id="UP001326715"/>
    </source>
</evidence>
<dbReference type="Proteomes" id="UP000183788">
    <property type="component" value="Unassembled WGS sequence"/>
</dbReference>
<evidence type="ECO:0000313" key="1">
    <source>
        <dbReference type="EMBL" id="SFW24720.1"/>
    </source>
</evidence>
<keyword evidence="4" id="KW-1185">Reference proteome</keyword>
<reference evidence="2 4" key="2">
    <citation type="submission" date="2023-11" db="EMBL/GenBank/DDBJ databases">
        <title>MicrobeMod: A computational toolkit for identifying prokaryotic methylation and restriction-modification with nanopore sequencing.</title>
        <authorList>
            <person name="Crits-Christoph A."/>
            <person name="Kang S.C."/>
            <person name="Lee H."/>
            <person name="Ostrov N."/>
        </authorList>
    </citation>
    <scope>NUCLEOTIDE SEQUENCE [LARGE SCALE GENOMIC DNA]</scope>
    <source>
        <strain evidence="2 4">ATCC 23090</strain>
    </source>
</reference>
<protein>
    <submittedName>
        <fullName evidence="1">Uncharacterized protein</fullName>
    </submittedName>
</protein>
<gene>
    <name evidence="1" type="ORF">SAMN05661012_00734</name>
    <name evidence="2" type="ORF">SR876_08495</name>
</gene>
<proteinExistence type="predicted"/>
<evidence type="ECO:0000313" key="2">
    <source>
        <dbReference type="EMBL" id="WQG91538.1"/>
    </source>
</evidence>
<dbReference type="EMBL" id="CP140154">
    <property type="protein sequence ID" value="WQG91538.1"/>
    <property type="molecule type" value="Genomic_DNA"/>
</dbReference>
<reference evidence="1 3" key="1">
    <citation type="submission" date="2016-11" db="EMBL/GenBank/DDBJ databases">
        <authorList>
            <person name="Jaros S."/>
            <person name="Januszkiewicz K."/>
            <person name="Wedrychowicz H."/>
        </authorList>
    </citation>
    <scope>NUCLEOTIDE SEQUENCE [LARGE SCALE GENOMIC DNA]</scope>
    <source>
        <strain evidence="1 3">DSM 784</strain>
    </source>
</reference>
<name>A0A1K1MNJ0_9BACT</name>
<dbReference type="STRING" id="1004.SAMN05661012_00734"/>
<dbReference type="Proteomes" id="UP001326715">
    <property type="component" value="Chromosome"/>
</dbReference>